<dbReference type="InterPro" id="IPR051697">
    <property type="entry name" value="Patched_domain-protein"/>
</dbReference>
<keyword evidence="3 8" id="KW-0812">Transmembrane</keyword>
<feature type="transmembrane region" description="Helical" evidence="8">
    <location>
        <begin position="508"/>
        <end position="531"/>
    </location>
</feature>
<feature type="region of interest" description="Disordered" evidence="7">
    <location>
        <begin position="1"/>
        <end position="37"/>
    </location>
</feature>
<comment type="caution">
    <text evidence="10">The sequence shown here is derived from an EMBL/GenBank/DDBJ whole genome shotgun (WGS) entry which is preliminary data.</text>
</comment>
<dbReference type="OrthoDB" id="190529at2759"/>
<dbReference type="GO" id="GO:0016020">
    <property type="term" value="C:membrane"/>
    <property type="evidence" value="ECO:0007669"/>
    <property type="project" value="UniProtKB-SubCell"/>
</dbReference>
<feature type="transmembrane region" description="Helical" evidence="8">
    <location>
        <begin position="881"/>
        <end position="903"/>
    </location>
</feature>
<feature type="transmembrane region" description="Helical" evidence="8">
    <location>
        <begin position="829"/>
        <end position="848"/>
    </location>
</feature>
<name>A0A9N8H7I1_9STRA</name>
<accession>A0A9N8H7I1</accession>
<dbReference type="PANTHER" id="PTHR10796:SF92">
    <property type="entry name" value="PATCHED-RELATED, ISOFORM A"/>
    <property type="match status" value="1"/>
</dbReference>
<proteinExistence type="inferred from homology"/>
<feature type="domain" description="SSD" evidence="9">
    <location>
        <begin position="347"/>
        <end position="531"/>
    </location>
</feature>
<feature type="compositionally biased region" description="Low complexity" evidence="7">
    <location>
        <begin position="439"/>
        <end position="454"/>
    </location>
</feature>
<evidence type="ECO:0000256" key="5">
    <source>
        <dbReference type="ARBA" id="ARBA00023136"/>
    </source>
</evidence>
<feature type="transmembrane region" description="Helical" evidence="8">
    <location>
        <begin position="606"/>
        <end position="625"/>
    </location>
</feature>
<keyword evidence="6" id="KW-0325">Glycoprotein</keyword>
<sequence length="1046" mass="117537">MCQPAEDHTKESDDESLSQDNQKNNQKKKNSSTRNDTIRPHVVNKTWTYMTEGLLHQWLRRCVVKMALTAATYPLTTIATISFLSLTLIATGFFTNFKIVYNHQEIFTPFGSLPEQHHEWITQESGFAITRPFLVLLHRNGDSVLQATALQMLFTALNTIQSTPGYDDACQQSAYLDKATNKPTCKLSSATQFWNHDIQQLLQELTPLDNITAQDEYITQVMSNATFPDGTPVFHEAILGNYQMENITNTNNATGTISSSSSSPSFSSIQSSPQQLQILTTAQSYIISIDFPERGADSDALEKVLLERMKQLRLEWEESTQATGGVVLEYFTMYSYLLEFERAVYSDVYLVVVMMFIMVSFCCMVFYRKADPIQSRALVGLFSITTIGMSLMTGYGLMWCIGVPFTNISMMVPFIIVGVGLDDTFIITGAYFRKSMAASSSSRNNNNSTSRQTSLTKKDPVRDGPILARVEETMQEVGSSISLTTITTMLAFCLGAISSIPAIRWLCIYGFVCIGVDFVYQCTYFIAWMVLDERRVQAKRKDICFWISLAEEEEDDDEDKHQINSMLKSDSSSSLEEEESNDDNAQPISNQQNFSERFMKWYADKLLQPAVKVFVLIFFTVYLAGCIYSTTKLTQQFNVENYVPKGSHVKTFFSTFDDYSSLFRGIQVYFRHEDQSDPMIQQQMMTYVDELSKLDQIGAPPEFFWLRDFAEMANAPEFAEQSAALGLQDASFEEQIDVVLSIPEVRDVYGADIVRDPDTGFITASRCYLYLRKIDMQSVANQVSFLMDQRDISKRQPINNQEGKTDWSFFAFDDMYFFFELYAVSVQELIFTTVSGVAAVSAVAFVLIPHWSAVAFVMPLIIALYFMLLGTMQYSGIHINAVTYVIIVMAIGLLVDFLMHMLLRYFESKATTRHEKVKHTLQTMGSSILLGGLTTFIGVIPLAFSSTTVFMVVFKSFLAMVCLGCGVGLILLPVLLSLVGPEGVTHAEPNEMEEACSTVVLDSKASSDGNEVTAESDSSSDDGDKRMPAVMSTSPRTGEYETVYEV</sequence>
<dbReference type="InterPro" id="IPR000731">
    <property type="entry name" value="SSD"/>
</dbReference>
<feature type="transmembrane region" description="Helical" evidence="8">
    <location>
        <begin position="411"/>
        <end position="432"/>
    </location>
</feature>
<feature type="transmembrane region" description="Helical" evidence="8">
    <location>
        <begin position="379"/>
        <end position="405"/>
    </location>
</feature>
<evidence type="ECO:0000259" key="9">
    <source>
        <dbReference type="PROSITE" id="PS50156"/>
    </source>
</evidence>
<evidence type="ECO:0000256" key="7">
    <source>
        <dbReference type="SAM" id="MobiDB-lite"/>
    </source>
</evidence>
<evidence type="ECO:0000256" key="6">
    <source>
        <dbReference type="ARBA" id="ARBA00023180"/>
    </source>
</evidence>
<reference evidence="10" key="1">
    <citation type="submission" date="2020-06" db="EMBL/GenBank/DDBJ databases">
        <authorList>
            <consortium name="Plant Systems Biology data submission"/>
        </authorList>
    </citation>
    <scope>NUCLEOTIDE SEQUENCE</scope>
    <source>
        <strain evidence="10">D6</strain>
    </source>
</reference>
<protein>
    <submittedName>
        <fullName evidence="10">Pick C1 protein</fullName>
    </submittedName>
</protein>
<evidence type="ECO:0000313" key="11">
    <source>
        <dbReference type="Proteomes" id="UP001153069"/>
    </source>
</evidence>
<evidence type="ECO:0000256" key="3">
    <source>
        <dbReference type="ARBA" id="ARBA00022692"/>
    </source>
</evidence>
<feature type="transmembrane region" description="Helical" evidence="8">
    <location>
        <begin position="855"/>
        <end position="875"/>
    </location>
</feature>
<dbReference type="InterPro" id="IPR003392">
    <property type="entry name" value="PTHD_SSD"/>
</dbReference>
<gene>
    <name evidence="10" type="ORF">SEMRO_205_G086170.1</name>
</gene>
<dbReference type="Proteomes" id="UP001153069">
    <property type="component" value="Unassembled WGS sequence"/>
</dbReference>
<dbReference type="PANTHER" id="PTHR10796">
    <property type="entry name" value="PATCHED-RELATED"/>
    <property type="match status" value="1"/>
</dbReference>
<organism evidence="10 11">
    <name type="scientific">Seminavis robusta</name>
    <dbReference type="NCBI Taxonomy" id="568900"/>
    <lineage>
        <taxon>Eukaryota</taxon>
        <taxon>Sar</taxon>
        <taxon>Stramenopiles</taxon>
        <taxon>Ochrophyta</taxon>
        <taxon>Bacillariophyta</taxon>
        <taxon>Bacillariophyceae</taxon>
        <taxon>Bacillariophycidae</taxon>
        <taxon>Naviculales</taxon>
        <taxon>Naviculaceae</taxon>
        <taxon>Seminavis</taxon>
    </lineage>
</organism>
<comment type="subcellular location">
    <subcellularLocation>
        <location evidence="1">Membrane</location>
        <topology evidence="1">Multi-pass membrane protein</topology>
    </subcellularLocation>
</comment>
<feature type="region of interest" description="Disordered" evidence="7">
    <location>
        <begin position="1002"/>
        <end position="1046"/>
    </location>
</feature>
<feature type="compositionally biased region" description="Basic and acidic residues" evidence="7">
    <location>
        <begin position="1"/>
        <end position="11"/>
    </location>
</feature>
<evidence type="ECO:0000256" key="2">
    <source>
        <dbReference type="ARBA" id="ARBA00005585"/>
    </source>
</evidence>
<dbReference type="EMBL" id="CAICTM010000204">
    <property type="protein sequence ID" value="CAB9504683.1"/>
    <property type="molecule type" value="Genomic_DNA"/>
</dbReference>
<keyword evidence="4 8" id="KW-1133">Transmembrane helix</keyword>
<keyword evidence="11" id="KW-1185">Reference proteome</keyword>
<dbReference type="SUPFAM" id="SSF82866">
    <property type="entry name" value="Multidrug efflux transporter AcrB transmembrane domain"/>
    <property type="match status" value="2"/>
</dbReference>
<feature type="region of interest" description="Disordered" evidence="7">
    <location>
        <begin position="439"/>
        <end position="460"/>
    </location>
</feature>
<feature type="transmembrane region" description="Helical" evidence="8">
    <location>
        <begin position="956"/>
        <end position="979"/>
    </location>
</feature>
<feature type="compositionally biased region" description="Polar residues" evidence="7">
    <location>
        <begin position="1004"/>
        <end position="1017"/>
    </location>
</feature>
<dbReference type="Pfam" id="PF02460">
    <property type="entry name" value="Patched"/>
    <property type="match status" value="1"/>
</dbReference>
<evidence type="ECO:0000256" key="1">
    <source>
        <dbReference type="ARBA" id="ARBA00004141"/>
    </source>
</evidence>
<dbReference type="PROSITE" id="PS50156">
    <property type="entry name" value="SSD"/>
    <property type="match status" value="1"/>
</dbReference>
<feature type="transmembrane region" description="Helical" evidence="8">
    <location>
        <begin position="481"/>
        <end position="502"/>
    </location>
</feature>
<dbReference type="AlphaFoldDB" id="A0A9N8H7I1"/>
<feature type="transmembrane region" description="Helical" evidence="8">
    <location>
        <begin position="924"/>
        <end position="944"/>
    </location>
</feature>
<dbReference type="Gene3D" id="1.20.1640.10">
    <property type="entry name" value="Multidrug efflux transporter AcrB transmembrane domain"/>
    <property type="match status" value="2"/>
</dbReference>
<keyword evidence="5 8" id="KW-0472">Membrane</keyword>
<comment type="similarity">
    <text evidence="2">Belongs to the patched family.</text>
</comment>
<evidence type="ECO:0000256" key="4">
    <source>
        <dbReference type="ARBA" id="ARBA00022989"/>
    </source>
</evidence>
<feature type="transmembrane region" description="Helical" evidence="8">
    <location>
        <begin position="348"/>
        <end position="367"/>
    </location>
</feature>
<feature type="region of interest" description="Disordered" evidence="7">
    <location>
        <begin position="568"/>
        <end position="589"/>
    </location>
</feature>
<evidence type="ECO:0000313" key="10">
    <source>
        <dbReference type="EMBL" id="CAB9504683.1"/>
    </source>
</evidence>
<evidence type="ECO:0000256" key="8">
    <source>
        <dbReference type="SAM" id="Phobius"/>
    </source>
</evidence>